<organism evidence="2 3">
    <name type="scientific">Streptomyces tremellae</name>
    <dbReference type="NCBI Taxonomy" id="1124239"/>
    <lineage>
        <taxon>Bacteria</taxon>
        <taxon>Bacillati</taxon>
        <taxon>Actinomycetota</taxon>
        <taxon>Actinomycetes</taxon>
        <taxon>Kitasatosporales</taxon>
        <taxon>Streptomycetaceae</taxon>
        <taxon>Streptomyces</taxon>
    </lineage>
</organism>
<dbReference type="Gene3D" id="3.40.630.90">
    <property type="match status" value="1"/>
</dbReference>
<dbReference type="Pfam" id="PF18014">
    <property type="entry name" value="Acetyltransf_18"/>
    <property type="match status" value="1"/>
</dbReference>
<reference evidence="3" key="1">
    <citation type="journal article" date="2019" name="Int. J. Syst. Evol. Microbiol.">
        <title>The Global Catalogue of Microorganisms (GCM) 10K type strain sequencing project: providing services to taxonomists for standard genome sequencing and annotation.</title>
        <authorList>
            <consortium name="The Broad Institute Genomics Platform"/>
            <consortium name="The Broad Institute Genome Sequencing Center for Infectious Disease"/>
            <person name="Wu L."/>
            <person name="Ma J."/>
        </authorList>
    </citation>
    <scope>NUCLEOTIDE SEQUENCE [LARGE SCALE GENOMIC DNA]</scope>
    <source>
        <strain evidence="3">JCM 30846</strain>
    </source>
</reference>
<evidence type="ECO:0000313" key="2">
    <source>
        <dbReference type="EMBL" id="GAA3742451.1"/>
    </source>
</evidence>
<dbReference type="CDD" id="cd04301">
    <property type="entry name" value="NAT_SF"/>
    <property type="match status" value="1"/>
</dbReference>
<protein>
    <submittedName>
        <fullName evidence="2">GNAT family N-acetyltransferase</fullName>
    </submittedName>
</protein>
<dbReference type="SUPFAM" id="SSF55729">
    <property type="entry name" value="Acyl-CoA N-acyltransferases (Nat)"/>
    <property type="match status" value="1"/>
</dbReference>
<sequence length="292" mass="30672">MTDPDTAASGAERLLVAPASAAEWAQVEQWAADEGWNPGLRDTACFHPTDSEGFFVGRIGGRAVSAISVVRYSERYAFLGFYLVRPGLRGRGLGHATWRAAVPHAGSRVIGLDAVPEQEATYRGSGFTAAYRSVRYGGVPAPQRDPVAAGVVPVGDGLLDGVAAYDAHCFPAGRRAFLGRWLTNPGHTAYARLRDGAVRGYGVIRPARSGHRVGPLFADTPDDAGALLDALLAHAEPGGEVAMDVPEGNGAARAAAEARGLAPGWFTVRMYTGEPPRTTADRVHASTSLELG</sequence>
<dbReference type="InterPro" id="IPR052729">
    <property type="entry name" value="Acyl/Acetyltrans_Enzymes"/>
</dbReference>
<dbReference type="RefSeq" id="WP_345650222.1">
    <property type="nucleotide sequence ID" value="NZ_BAABEP010000034.1"/>
</dbReference>
<dbReference type="PANTHER" id="PTHR47237:SF1">
    <property type="entry name" value="SLL0310 PROTEIN"/>
    <property type="match status" value="1"/>
</dbReference>
<dbReference type="EMBL" id="BAABEP010000034">
    <property type="protein sequence ID" value="GAA3742451.1"/>
    <property type="molecule type" value="Genomic_DNA"/>
</dbReference>
<gene>
    <name evidence="2" type="ORF">GCM10023082_44120</name>
</gene>
<proteinExistence type="predicted"/>
<dbReference type="Pfam" id="PF00583">
    <property type="entry name" value="Acetyltransf_1"/>
    <property type="match status" value="1"/>
</dbReference>
<dbReference type="InterPro" id="IPR041496">
    <property type="entry name" value="YitH/HolE_GNAT"/>
</dbReference>
<dbReference type="InterPro" id="IPR000182">
    <property type="entry name" value="GNAT_dom"/>
</dbReference>
<accession>A0ABP7FNU4</accession>
<evidence type="ECO:0000313" key="3">
    <source>
        <dbReference type="Proteomes" id="UP001499884"/>
    </source>
</evidence>
<dbReference type="PROSITE" id="PS51186">
    <property type="entry name" value="GNAT"/>
    <property type="match status" value="1"/>
</dbReference>
<dbReference type="Proteomes" id="UP001499884">
    <property type="component" value="Unassembled WGS sequence"/>
</dbReference>
<dbReference type="PANTHER" id="PTHR47237">
    <property type="entry name" value="SLL0310 PROTEIN"/>
    <property type="match status" value="1"/>
</dbReference>
<dbReference type="Gene3D" id="3.40.630.30">
    <property type="match status" value="1"/>
</dbReference>
<keyword evidence="3" id="KW-1185">Reference proteome</keyword>
<evidence type="ECO:0000259" key="1">
    <source>
        <dbReference type="PROSITE" id="PS51186"/>
    </source>
</evidence>
<feature type="domain" description="N-acetyltransferase" evidence="1">
    <location>
        <begin position="14"/>
        <end position="146"/>
    </location>
</feature>
<comment type="caution">
    <text evidence="2">The sequence shown here is derived from an EMBL/GenBank/DDBJ whole genome shotgun (WGS) entry which is preliminary data.</text>
</comment>
<name>A0ABP7FNU4_9ACTN</name>
<dbReference type="InterPro" id="IPR016181">
    <property type="entry name" value="Acyl_CoA_acyltransferase"/>
</dbReference>